<keyword evidence="1" id="KW-1133">Transmembrane helix</keyword>
<protein>
    <recommendedName>
        <fullName evidence="4">Tryptophan-associated transmembrane protein (Trp_oprn_chp)</fullName>
    </recommendedName>
</protein>
<proteinExistence type="predicted"/>
<keyword evidence="1" id="KW-0472">Membrane</keyword>
<feature type="transmembrane region" description="Helical" evidence="1">
    <location>
        <begin position="131"/>
        <end position="154"/>
    </location>
</feature>
<evidence type="ECO:0008006" key="4">
    <source>
        <dbReference type="Google" id="ProtNLM"/>
    </source>
</evidence>
<feature type="transmembrane region" description="Helical" evidence="1">
    <location>
        <begin position="46"/>
        <end position="68"/>
    </location>
</feature>
<keyword evidence="3" id="KW-1185">Reference proteome</keyword>
<sequence length="197" mass="20034">MARARVIVILGLLTTGTLGVIAATQTWVTVTLDDGSLEQLAIPGSSAIPLLTPLSLAVLAIGAAMSLAGRVLRHILSALALLIGVTLGMLVIPLALTPPLSAVAADVAAATGIAGEAALASLVIALTATPWPWITAVSAIALTVVAIWALITATRWGESGRKYRSGSTISTTTDGPLDAIDSWDDLSRGTDPTRPID</sequence>
<dbReference type="Proteomes" id="UP001501690">
    <property type="component" value="Unassembled WGS sequence"/>
</dbReference>
<dbReference type="Pfam" id="PF09534">
    <property type="entry name" value="Trp_oprn_chp"/>
    <property type="match status" value="1"/>
</dbReference>
<keyword evidence="1" id="KW-0812">Transmembrane</keyword>
<gene>
    <name evidence="2" type="ORF">GCM10009808_08390</name>
</gene>
<evidence type="ECO:0000313" key="3">
    <source>
        <dbReference type="Proteomes" id="UP001501690"/>
    </source>
</evidence>
<organism evidence="2 3">
    <name type="scientific">Microbacterium sediminicola</name>
    <dbReference type="NCBI Taxonomy" id="415210"/>
    <lineage>
        <taxon>Bacteria</taxon>
        <taxon>Bacillati</taxon>
        <taxon>Actinomycetota</taxon>
        <taxon>Actinomycetes</taxon>
        <taxon>Micrococcales</taxon>
        <taxon>Microbacteriaceae</taxon>
        <taxon>Microbacterium</taxon>
    </lineage>
</organism>
<evidence type="ECO:0000256" key="1">
    <source>
        <dbReference type="SAM" id="Phobius"/>
    </source>
</evidence>
<name>A0ABP4TTQ2_9MICO</name>
<feature type="transmembrane region" description="Helical" evidence="1">
    <location>
        <begin position="75"/>
        <end position="96"/>
    </location>
</feature>
<dbReference type="RefSeq" id="WP_344071412.1">
    <property type="nucleotide sequence ID" value="NZ_BAAAPL010000001.1"/>
</dbReference>
<reference evidence="3" key="1">
    <citation type="journal article" date="2019" name="Int. J. Syst. Evol. Microbiol.">
        <title>The Global Catalogue of Microorganisms (GCM) 10K type strain sequencing project: providing services to taxonomists for standard genome sequencing and annotation.</title>
        <authorList>
            <consortium name="The Broad Institute Genomics Platform"/>
            <consortium name="The Broad Institute Genome Sequencing Center for Infectious Disease"/>
            <person name="Wu L."/>
            <person name="Ma J."/>
        </authorList>
    </citation>
    <scope>NUCLEOTIDE SEQUENCE [LARGE SCALE GENOMIC DNA]</scope>
    <source>
        <strain evidence="3">JCM 15577</strain>
    </source>
</reference>
<accession>A0ABP4TTQ2</accession>
<evidence type="ECO:0000313" key="2">
    <source>
        <dbReference type="EMBL" id="GAA1693598.1"/>
    </source>
</evidence>
<comment type="caution">
    <text evidence="2">The sequence shown here is derived from an EMBL/GenBank/DDBJ whole genome shotgun (WGS) entry which is preliminary data.</text>
</comment>
<dbReference type="EMBL" id="BAAAPL010000001">
    <property type="protein sequence ID" value="GAA1693598.1"/>
    <property type="molecule type" value="Genomic_DNA"/>
</dbReference>
<dbReference type="InterPro" id="IPR019051">
    <property type="entry name" value="Trp_biosyn_TM_oprn/chp"/>
</dbReference>